<evidence type="ECO:0000313" key="8">
    <source>
        <dbReference type="EMBL" id="KFF31501.1"/>
    </source>
</evidence>
<dbReference type="SMART" id="SM00421">
    <property type="entry name" value="HTH_LUXR"/>
    <property type="match status" value="1"/>
</dbReference>
<dbReference type="Pfam" id="PF00196">
    <property type="entry name" value="GerE"/>
    <property type="match status" value="1"/>
</dbReference>
<organism evidence="8 9">
    <name type="scientific">Bifidobacterium bombi DSM 19703</name>
    <dbReference type="NCBI Taxonomy" id="1341695"/>
    <lineage>
        <taxon>Bacteria</taxon>
        <taxon>Bacillati</taxon>
        <taxon>Actinomycetota</taxon>
        <taxon>Actinomycetes</taxon>
        <taxon>Bifidobacteriales</taxon>
        <taxon>Bifidobacteriaceae</taxon>
        <taxon>Bifidobacterium</taxon>
    </lineage>
</organism>
<dbReference type="InterPro" id="IPR039420">
    <property type="entry name" value="WalR-like"/>
</dbReference>
<keyword evidence="2" id="KW-0805">Transcription regulation</keyword>
<dbReference type="InterPro" id="IPR001789">
    <property type="entry name" value="Sig_transdc_resp-reg_receiver"/>
</dbReference>
<evidence type="ECO:0000256" key="2">
    <source>
        <dbReference type="ARBA" id="ARBA00023015"/>
    </source>
</evidence>
<evidence type="ECO:0000259" key="6">
    <source>
        <dbReference type="PROSITE" id="PS50043"/>
    </source>
</evidence>
<keyword evidence="9" id="KW-1185">Reference proteome</keyword>
<dbReference type="GO" id="GO:0006355">
    <property type="term" value="P:regulation of DNA-templated transcription"/>
    <property type="evidence" value="ECO:0007669"/>
    <property type="project" value="InterPro"/>
</dbReference>
<dbReference type="AlphaFoldDB" id="A0A080N3F0"/>
<dbReference type="PANTHER" id="PTHR43214">
    <property type="entry name" value="TWO-COMPONENT RESPONSE REGULATOR"/>
    <property type="match status" value="1"/>
</dbReference>
<evidence type="ECO:0000256" key="3">
    <source>
        <dbReference type="ARBA" id="ARBA00023125"/>
    </source>
</evidence>
<dbReference type="PRINTS" id="PR00038">
    <property type="entry name" value="HTHLUXR"/>
</dbReference>
<dbReference type="CDD" id="cd17535">
    <property type="entry name" value="REC_NarL-like"/>
    <property type="match status" value="1"/>
</dbReference>
<dbReference type="eggNOG" id="COG2197">
    <property type="taxonomic scope" value="Bacteria"/>
</dbReference>
<name>A0A080N3F0_9BIFI</name>
<dbReference type="InterPro" id="IPR011006">
    <property type="entry name" value="CheY-like_superfamily"/>
</dbReference>
<feature type="domain" description="Response regulatory" evidence="7">
    <location>
        <begin position="3"/>
        <end position="125"/>
    </location>
</feature>
<dbReference type="GO" id="GO:0000160">
    <property type="term" value="P:phosphorelay signal transduction system"/>
    <property type="evidence" value="ECO:0007669"/>
    <property type="project" value="InterPro"/>
</dbReference>
<proteinExistence type="predicted"/>
<dbReference type="InterPro" id="IPR000792">
    <property type="entry name" value="Tscrpt_reg_LuxR_C"/>
</dbReference>
<dbReference type="EMBL" id="ATLK01000001">
    <property type="protein sequence ID" value="KFF31501.1"/>
    <property type="molecule type" value="Genomic_DNA"/>
</dbReference>
<sequence length="230" mass="25026">MIRVMIVDDQRPARMGFSLMVAKDPQLQVVGQAADGQEALDLLDSLHRSRRPLPDVVLMDVRMPVMDGLDATSAITDLYPSVKVVILTTYDQDDYAFGALSAGASGFLLKDVKTAQLHEAVHAVYAGDAILTPRITGEVIKRELSAEVSRGQGAELRTRFAVLGRRELEVASLVSEGLTNAEIADRLCLQTDSVKKTVSRILAKLGVRERVNIAVLWYKAGMDAQAGPRP</sequence>
<evidence type="ECO:0000256" key="4">
    <source>
        <dbReference type="ARBA" id="ARBA00023163"/>
    </source>
</evidence>
<keyword evidence="3" id="KW-0238">DNA-binding</keyword>
<keyword evidence="4" id="KW-0804">Transcription</keyword>
<dbReference type="Gene3D" id="3.40.50.2300">
    <property type="match status" value="1"/>
</dbReference>
<evidence type="ECO:0000313" key="9">
    <source>
        <dbReference type="Proteomes" id="UP000028730"/>
    </source>
</evidence>
<dbReference type="SUPFAM" id="SSF52172">
    <property type="entry name" value="CheY-like"/>
    <property type="match status" value="1"/>
</dbReference>
<feature type="domain" description="HTH luxR-type" evidence="6">
    <location>
        <begin position="156"/>
        <end position="221"/>
    </location>
</feature>
<dbReference type="PANTHER" id="PTHR43214:SF24">
    <property type="entry name" value="TRANSCRIPTIONAL REGULATORY PROTEIN NARL-RELATED"/>
    <property type="match status" value="1"/>
</dbReference>
<dbReference type="SUPFAM" id="SSF46894">
    <property type="entry name" value="C-terminal effector domain of the bipartite response regulators"/>
    <property type="match status" value="1"/>
</dbReference>
<evidence type="ECO:0000256" key="1">
    <source>
        <dbReference type="ARBA" id="ARBA00022553"/>
    </source>
</evidence>
<dbReference type="OrthoDB" id="9808843at2"/>
<dbReference type="Proteomes" id="UP000028730">
    <property type="component" value="Unassembled WGS sequence"/>
</dbReference>
<dbReference type="Pfam" id="PF00072">
    <property type="entry name" value="Response_reg"/>
    <property type="match status" value="1"/>
</dbReference>
<reference evidence="8 9" key="1">
    <citation type="journal article" date="2014" name="Appl. Environ. Microbiol.">
        <title>Genomic encyclopedia of type strains of the genus Bifidobacterium.</title>
        <authorList>
            <person name="Milani C."/>
            <person name="Lugli G.A."/>
            <person name="Duranti S."/>
            <person name="Turroni F."/>
            <person name="Bottacini F."/>
            <person name="Mangifesta M."/>
            <person name="Sanchez B."/>
            <person name="Viappiani A."/>
            <person name="Mancabelli L."/>
            <person name="Taminiau B."/>
            <person name="Delcenserie V."/>
            <person name="Barrangou R."/>
            <person name="Margolles A."/>
            <person name="van Sinderen D."/>
            <person name="Ventura M."/>
        </authorList>
    </citation>
    <scope>NUCLEOTIDE SEQUENCE [LARGE SCALE GENOMIC DNA]</scope>
    <source>
        <strain evidence="8 9">DSM 19703</strain>
    </source>
</reference>
<comment type="caution">
    <text evidence="8">The sequence shown here is derived from an EMBL/GenBank/DDBJ whole genome shotgun (WGS) entry which is preliminary data.</text>
</comment>
<dbReference type="InterPro" id="IPR016032">
    <property type="entry name" value="Sig_transdc_resp-reg_C-effctor"/>
</dbReference>
<dbReference type="RefSeq" id="WP_044087066.1">
    <property type="nucleotide sequence ID" value="NZ_ATLK01000001.1"/>
</dbReference>
<protein>
    <submittedName>
        <fullName evidence="8">Two component transcriptional regulator, LuxR family</fullName>
    </submittedName>
</protein>
<dbReference type="PROSITE" id="PS50110">
    <property type="entry name" value="RESPONSE_REGULATORY"/>
    <property type="match status" value="1"/>
</dbReference>
<keyword evidence="1 5" id="KW-0597">Phosphoprotein</keyword>
<evidence type="ECO:0000259" key="7">
    <source>
        <dbReference type="PROSITE" id="PS50110"/>
    </source>
</evidence>
<gene>
    <name evidence="8" type="ORF">BBOMB_0869</name>
</gene>
<evidence type="ECO:0000256" key="5">
    <source>
        <dbReference type="PROSITE-ProRule" id="PRU00169"/>
    </source>
</evidence>
<feature type="modified residue" description="4-aspartylphosphate" evidence="5">
    <location>
        <position position="60"/>
    </location>
</feature>
<dbReference type="PROSITE" id="PS50043">
    <property type="entry name" value="HTH_LUXR_2"/>
    <property type="match status" value="1"/>
</dbReference>
<dbReference type="STRING" id="1341695.BBOMB_0869"/>
<dbReference type="SMART" id="SM00448">
    <property type="entry name" value="REC"/>
    <property type="match status" value="1"/>
</dbReference>
<accession>A0A080N3F0</accession>
<dbReference type="CDD" id="cd06170">
    <property type="entry name" value="LuxR_C_like"/>
    <property type="match status" value="1"/>
</dbReference>
<dbReference type="GO" id="GO:0003677">
    <property type="term" value="F:DNA binding"/>
    <property type="evidence" value="ECO:0007669"/>
    <property type="project" value="UniProtKB-KW"/>
</dbReference>
<dbReference type="InterPro" id="IPR058245">
    <property type="entry name" value="NreC/VraR/RcsB-like_REC"/>
</dbReference>